<reference evidence="3" key="1">
    <citation type="journal article" date="2020" name="Phytopathology">
        <title>Genome sequence of the chestnut blight fungus Cryphonectria parasitica EP155: A fundamental resource for an archetypical invasive plant pathogen.</title>
        <authorList>
            <person name="Crouch J.A."/>
            <person name="Dawe A."/>
            <person name="Aerts A."/>
            <person name="Barry K."/>
            <person name="Churchill A.C.L."/>
            <person name="Grimwood J."/>
            <person name="Hillman B."/>
            <person name="Milgroom M.G."/>
            <person name="Pangilinan J."/>
            <person name="Smith M."/>
            <person name="Salamov A."/>
            <person name="Schmutz J."/>
            <person name="Yadav J."/>
            <person name="Grigoriev I.V."/>
            <person name="Nuss D."/>
        </authorList>
    </citation>
    <scope>NUCLEOTIDE SEQUENCE</scope>
    <source>
        <strain evidence="3">EP155</strain>
    </source>
</reference>
<dbReference type="Gene3D" id="3.30.300.30">
    <property type="match status" value="1"/>
</dbReference>
<evidence type="ECO:0000313" key="3">
    <source>
        <dbReference type="EMBL" id="KAF3763942.1"/>
    </source>
</evidence>
<dbReference type="InterPro" id="IPR000873">
    <property type="entry name" value="AMP-dep_synth/lig_dom"/>
</dbReference>
<dbReference type="Pfam" id="PF13193">
    <property type="entry name" value="AMP-binding_C"/>
    <property type="match status" value="1"/>
</dbReference>
<dbReference type="OrthoDB" id="6509636at2759"/>
<keyword evidence="4" id="KW-1185">Reference proteome</keyword>
<dbReference type="PANTHER" id="PTHR24096">
    <property type="entry name" value="LONG-CHAIN-FATTY-ACID--COA LIGASE"/>
    <property type="match status" value="1"/>
</dbReference>
<comment type="caution">
    <text evidence="3">The sequence shown here is derived from an EMBL/GenBank/DDBJ whole genome shotgun (WGS) entry which is preliminary data.</text>
</comment>
<gene>
    <name evidence="3" type="ORF">M406DRAFT_51177</name>
</gene>
<dbReference type="InterPro" id="IPR025110">
    <property type="entry name" value="AMP-bd_C"/>
</dbReference>
<evidence type="ECO:0000259" key="1">
    <source>
        <dbReference type="Pfam" id="PF00501"/>
    </source>
</evidence>
<organism evidence="3 4">
    <name type="scientific">Cryphonectria parasitica (strain ATCC 38755 / EP155)</name>
    <dbReference type="NCBI Taxonomy" id="660469"/>
    <lineage>
        <taxon>Eukaryota</taxon>
        <taxon>Fungi</taxon>
        <taxon>Dikarya</taxon>
        <taxon>Ascomycota</taxon>
        <taxon>Pezizomycotina</taxon>
        <taxon>Sordariomycetes</taxon>
        <taxon>Sordariomycetidae</taxon>
        <taxon>Diaporthales</taxon>
        <taxon>Cryphonectriaceae</taxon>
        <taxon>Cryphonectria-Endothia species complex</taxon>
        <taxon>Cryphonectria</taxon>
    </lineage>
</organism>
<dbReference type="GeneID" id="63841562"/>
<evidence type="ECO:0000259" key="2">
    <source>
        <dbReference type="Pfam" id="PF13193"/>
    </source>
</evidence>
<dbReference type="Pfam" id="PF00501">
    <property type="entry name" value="AMP-binding"/>
    <property type="match status" value="1"/>
</dbReference>
<dbReference type="InterPro" id="IPR045851">
    <property type="entry name" value="AMP-bd_C_sf"/>
</dbReference>
<dbReference type="SUPFAM" id="SSF56801">
    <property type="entry name" value="Acetyl-CoA synthetase-like"/>
    <property type="match status" value="1"/>
</dbReference>
<dbReference type="PANTHER" id="PTHR24096:SF422">
    <property type="entry name" value="BCDNA.GH02901"/>
    <property type="match status" value="1"/>
</dbReference>
<dbReference type="Proteomes" id="UP000803844">
    <property type="component" value="Unassembled WGS sequence"/>
</dbReference>
<name>A0A9P4XYZ6_CRYP1</name>
<dbReference type="InterPro" id="IPR042099">
    <property type="entry name" value="ANL_N_sf"/>
</dbReference>
<sequence>MIFKPAEWLGDFPFEPPSQTLVGDFVFGQDWPGQGKASPGQLVCAATGSTVTIKEIHTRVEALARSLCHELGWQPKQGSPWDKVVGVFSLNAIDFLTLCWAIHRVGGICLLLHPTSSATEVETHLKASKPSAIFTNHALLKTCLEATKSSGLVPGEKVYILDFPGDAPRNESLCGELPLHSVEKMISEGQSMSSIDPVTWDADEERVAFLCPTSGTSGMQKLAIVTHRGVIANLMQARIHEAASGRSDQKDIALGILPLTHSYGLITQQAMLWRGDTLVLHPRFEMQSTLKSIMQFKINRLYIIPPILAALANNPFLLDMVDLSSVDSIVTGAGGLTKELSEKIGKLRPNWKMLPAYGLTETAVMASFTSTRSIFVGSSGILFPRYRARLIDAEGREVEGYGEPGELLLESPTIFKGYVGDEEATKAAFESPGWLKTGDVAMFRTAPDGTEHLFIVDRLKDMVKVKGLQVASSDIETCLRLHPDVADAAVIGVPHDRDGERAKAFIIRSPATVDKEEEALKKDIAKHVQDNLTEPHWLHRRVEFVTDFPRNQAGKVLKYKLKGL</sequence>
<evidence type="ECO:0000313" key="4">
    <source>
        <dbReference type="Proteomes" id="UP000803844"/>
    </source>
</evidence>
<dbReference type="Gene3D" id="3.40.50.12780">
    <property type="entry name" value="N-terminal domain of ligase-like"/>
    <property type="match status" value="1"/>
</dbReference>
<proteinExistence type="predicted"/>
<dbReference type="RefSeq" id="XP_040774903.1">
    <property type="nucleotide sequence ID" value="XM_040924433.1"/>
</dbReference>
<protein>
    <submittedName>
        <fullName evidence="3">Uncharacterized protein</fullName>
    </submittedName>
</protein>
<accession>A0A9P4XYZ6</accession>
<dbReference type="AlphaFoldDB" id="A0A9P4XYZ6"/>
<dbReference type="EMBL" id="MU032349">
    <property type="protein sequence ID" value="KAF3763942.1"/>
    <property type="molecule type" value="Genomic_DNA"/>
</dbReference>
<dbReference type="GO" id="GO:0016405">
    <property type="term" value="F:CoA-ligase activity"/>
    <property type="evidence" value="ECO:0007669"/>
    <property type="project" value="TreeGrafter"/>
</dbReference>
<feature type="domain" description="AMP-binding enzyme C-terminal" evidence="2">
    <location>
        <begin position="475"/>
        <end position="555"/>
    </location>
</feature>
<feature type="domain" description="AMP-dependent synthetase/ligase" evidence="1">
    <location>
        <begin position="39"/>
        <end position="418"/>
    </location>
</feature>